<reference evidence="1 2" key="1">
    <citation type="submission" date="2017-03" db="EMBL/GenBank/DDBJ databases">
        <title>Genome of the blue death feigning beetle - Asbolus verrucosus.</title>
        <authorList>
            <person name="Rider S.D."/>
        </authorList>
    </citation>
    <scope>NUCLEOTIDE SEQUENCE [LARGE SCALE GENOMIC DNA]</scope>
    <source>
        <strain evidence="1">Butters</strain>
        <tissue evidence="1">Head and leg muscle</tissue>
    </source>
</reference>
<dbReference type="OrthoDB" id="10040454at2759"/>
<dbReference type="EMBL" id="QDEB01108106">
    <property type="protein sequence ID" value="RZB77510.1"/>
    <property type="molecule type" value="Genomic_DNA"/>
</dbReference>
<proteinExistence type="predicted"/>
<protein>
    <submittedName>
        <fullName evidence="1">Uncharacterized protein</fullName>
    </submittedName>
</protein>
<evidence type="ECO:0000313" key="2">
    <source>
        <dbReference type="Proteomes" id="UP000292052"/>
    </source>
</evidence>
<organism evidence="1 2">
    <name type="scientific">Asbolus verrucosus</name>
    <name type="common">Desert ironclad beetle</name>
    <dbReference type="NCBI Taxonomy" id="1661398"/>
    <lineage>
        <taxon>Eukaryota</taxon>
        <taxon>Metazoa</taxon>
        <taxon>Ecdysozoa</taxon>
        <taxon>Arthropoda</taxon>
        <taxon>Hexapoda</taxon>
        <taxon>Insecta</taxon>
        <taxon>Pterygota</taxon>
        <taxon>Neoptera</taxon>
        <taxon>Endopterygota</taxon>
        <taxon>Coleoptera</taxon>
        <taxon>Polyphaga</taxon>
        <taxon>Cucujiformia</taxon>
        <taxon>Tenebrionidae</taxon>
        <taxon>Pimeliinae</taxon>
        <taxon>Asbolus</taxon>
    </lineage>
</organism>
<accession>A0A482VFD7</accession>
<evidence type="ECO:0000313" key="1">
    <source>
        <dbReference type="EMBL" id="RZB77510.1"/>
    </source>
</evidence>
<sequence>MENSHILCKLALKNFGNVFLLTPVFRSIDKEKRTSEVVKEMQGFMEATPSKLIRKTSYTILKKDLELFPYMVYHKILPRDFKPRIRNSRRWFSVDHPTSKCARTALYHHRHNVKLN</sequence>
<name>A0A482VFD7_ASBVE</name>
<gene>
    <name evidence="1" type="ORF">BDFB_014384</name>
</gene>
<feature type="non-terminal residue" evidence="1">
    <location>
        <position position="116"/>
    </location>
</feature>
<keyword evidence="2" id="KW-1185">Reference proteome</keyword>
<dbReference type="AlphaFoldDB" id="A0A482VFD7"/>
<comment type="caution">
    <text evidence="1">The sequence shown here is derived from an EMBL/GenBank/DDBJ whole genome shotgun (WGS) entry which is preliminary data.</text>
</comment>
<dbReference type="Proteomes" id="UP000292052">
    <property type="component" value="Unassembled WGS sequence"/>
</dbReference>